<name>A0ABY8QRP2_9MICO</name>
<dbReference type="InterPro" id="IPR004843">
    <property type="entry name" value="Calcineurin-like_PHP"/>
</dbReference>
<feature type="domain" description="Calcineurin-like phosphoesterase" evidence="1">
    <location>
        <begin position="48"/>
        <end position="235"/>
    </location>
</feature>
<reference evidence="2 3" key="1">
    <citation type="submission" date="2023-05" db="EMBL/GenBank/DDBJ databases">
        <title>Lithophilousrod everest ZFBP1038 complete genpme.</title>
        <authorList>
            <person name="Tian M."/>
        </authorList>
    </citation>
    <scope>NUCLEOTIDE SEQUENCE [LARGE SCALE GENOMIC DNA]</scope>
    <source>
        <strain evidence="2 3">ZFBP1038</strain>
    </source>
</reference>
<dbReference type="Pfam" id="PF00149">
    <property type="entry name" value="Metallophos"/>
    <property type="match status" value="1"/>
</dbReference>
<dbReference type="PANTHER" id="PTHR31302:SF20">
    <property type="entry name" value="CONSERVED PROTEIN"/>
    <property type="match status" value="1"/>
</dbReference>
<gene>
    <name evidence="2" type="ORF">LWF01_13350</name>
</gene>
<protein>
    <submittedName>
        <fullName evidence="2">Metallophosphoesterase</fullName>
    </submittedName>
</protein>
<dbReference type="RefSeq" id="WP_349637863.1">
    <property type="nucleotide sequence ID" value="NZ_CP090958.1"/>
</dbReference>
<proteinExistence type="predicted"/>
<sequence>MKRIAAAAGGLALSGAAAVAYAALIEVRWFALRSVDVPVLKPGSAPIKLLHISDLHLMPGQHRKQQWVRSLAELEPDLVVNTGDNISSADSVWPLLDCLDPLLELPGVFVSGSNDYFAPRPKNPVTYLFGPSKGPRASDLEHRRLPTETMDAAFENAGWLNLRNTRGELTVAGQRLEFAGVDDPHLRYDRYADVAGGFTEAADLRIGVTHAPYKRVLNAMSDDDAQLILAGHTHGGQLCVPGYGALITNCDLDRRRVKGLSRWGDAWLHVSAGLGTSPFAPVRFSCRPEATLLTLREAGSPL</sequence>
<dbReference type="PANTHER" id="PTHR31302">
    <property type="entry name" value="TRANSMEMBRANE PROTEIN WITH METALLOPHOSPHOESTERASE DOMAIN-RELATED"/>
    <property type="match status" value="1"/>
</dbReference>
<dbReference type="SUPFAM" id="SSF56300">
    <property type="entry name" value="Metallo-dependent phosphatases"/>
    <property type="match status" value="1"/>
</dbReference>
<dbReference type="EMBL" id="CP090958">
    <property type="protein sequence ID" value="WGW11080.1"/>
    <property type="molecule type" value="Genomic_DNA"/>
</dbReference>
<evidence type="ECO:0000313" key="3">
    <source>
        <dbReference type="Proteomes" id="UP001209083"/>
    </source>
</evidence>
<organism evidence="2 3">
    <name type="scientific">Saxibacter everestensis</name>
    <dbReference type="NCBI Taxonomy" id="2909229"/>
    <lineage>
        <taxon>Bacteria</taxon>
        <taxon>Bacillati</taxon>
        <taxon>Actinomycetota</taxon>
        <taxon>Actinomycetes</taxon>
        <taxon>Micrococcales</taxon>
        <taxon>Brevibacteriaceae</taxon>
        <taxon>Saxibacter</taxon>
    </lineage>
</organism>
<dbReference type="InterPro" id="IPR029052">
    <property type="entry name" value="Metallo-depent_PP-like"/>
</dbReference>
<dbReference type="InterPro" id="IPR051158">
    <property type="entry name" value="Metallophosphoesterase_sf"/>
</dbReference>
<accession>A0ABY8QRP2</accession>
<evidence type="ECO:0000313" key="2">
    <source>
        <dbReference type="EMBL" id="WGW11080.1"/>
    </source>
</evidence>
<evidence type="ECO:0000259" key="1">
    <source>
        <dbReference type="Pfam" id="PF00149"/>
    </source>
</evidence>
<dbReference type="Gene3D" id="3.60.21.10">
    <property type="match status" value="1"/>
</dbReference>
<keyword evidence="3" id="KW-1185">Reference proteome</keyword>
<dbReference type="Proteomes" id="UP001209083">
    <property type="component" value="Chromosome"/>
</dbReference>